<feature type="chain" id="PRO_5047403377" description="WAP domain-containing protein" evidence="1">
    <location>
        <begin position="17"/>
        <end position="250"/>
    </location>
</feature>
<organism evidence="2 3">
    <name type="scientific">Necator americanus</name>
    <name type="common">Human hookworm</name>
    <dbReference type="NCBI Taxonomy" id="51031"/>
    <lineage>
        <taxon>Eukaryota</taxon>
        <taxon>Metazoa</taxon>
        <taxon>Ecdysozoa</taxon>
        <taxon>Nematoda</taxon>
        <taxon>Chromadorea</taxon>
        <taxon>Rhabditida</taxon>
        <taxon>Rhabditina</taxon>
        <taxon>Rhabditomorpha</taxon>
        <taxon>Strongyloidea</taxon>
        <taxon>Ancylostomatidae</taxon>
        <taxon>Bunostominae</taxon>
        <taxon>Necator</taxon>
    </lineage>
</organism>
<name>A0ABR1ECJ9_NECAM</name>
<protein>
    <recommendedName>
        <fullName evidence="4">WAP domain-containing protein</fullName>
    </recommendedName>
</protein>
<evidence type="ECO:0000313" key="3">
    <source>
        <dbReference type="Proteomes" id="UP001303046"/>
    </source>
</evidence>
<keyword evidence="1" id="KW-0732">Signal</keyword>
<keyword evidence="3" id="KW-1185">Reference proteome</keyword>
<evidence type="ECO:0008006" key="4">
    <source>
        <dbReference type="Google" id="ProtNLM"/>
    </source>
</evidence>
<comment type="caution">
    <text evidence="2">The sequence shown here is derived from an EMBL/GenBank/DDBJ whole genome shotgun (WGS) entry which is preliminary data.</text>
</comment>
<accession>A0ABR1ECJ9</accession>
<evidence type="ECO:0000313" key="2">
    <source>
        <dbReference type="EMBL" id="KAK6759491.1"/>
    </source>
</evidence>
<dbReference type="EMBL" id="JAVFWL010000006">
    <property type="protein sequence ID" value="KAK6759491.1"/>
    <property type="molecule type" value="Genomic_DNA"/>
</dbReference>
<proteinExistence type="predicted"/>
<dbReference type="Proteomes" id="UP001303046">
    <property type="component" value="Unassembled WGS sequence"/>
</dbReference>
<sequence>MLRLLFALTIPTLTYAAVQCYVGQKLFSYESNNAICARFIPYHCAAQCEWRKNCSTHTSFTAFHGRRTFVSGLLINSKSLMVLCCASLATRLETDDSGREKCVWRDTESIAVLGPSIRTNPVLAPNHYIRDVKMERDGVSRIDVTLEVCQYQTEREHCTVDKMTEIERKRFNILQLKLQHSEASKPVAQKTVETVKTTSEDKNAGDCESLSHSDCGKEIQSHIQACCKDQPNCDNECINNVEKTLDFHLK</sequence>
<gene>
    <name evidence="2" type="primary">Necator_chrX.g21375</name>
    <name evidence="2" type="ORF">RB195_021214</name>
</gene>
<feature type="signal peptide" evidence="1">
    <location>
        <begin position="1"/>
        <end position="16"/>
    </location>
</feature>
<reference evidence="2 3" key="1">
    <citation type="submission" date="2023-08" db="EMBL/GenBank/DDBJ databases">
        <title>A Necator americanus chromosomal reference genome.</title>
        <authorList>
            <person name="Ilik V."/>
            <person name="Petrzelkova K.J."/>
            <person name="Pardy F."/>
            <person name="Fuh T."/>
            <person name="Niatou-Singa F.S."/>
            <person name="Gouil Q."/>
            <person name="Baker L."/>
            <person name="Ritchie M.E."/>
            <person name="Jex A.R."/>
            <person name="Gazzola D."/>
            <person name="Li H."/>
            <person name="Toshio Fujiwara R."/>
            <person name="Zhan B."/>
            <person name="Aroian R.V."/>
            <person name="Pafco B."/>
            <person name="Schwarz E.M."/>
        </authorList>
    </citation>
    <scope>NUCLEOTIDE SEQUENCE [LARGE SCALE GENOMIC DNA]</scope>
    <source>
        <strain evidence="2 3">Aroian</strain>
        <tissue evidence="2">Whole animal</tissue>
    </source>
</reference>
<evidence type="ECO:0000256" key="1">
    <source>
        <dbReference type="SAM" id="SignalP"/>
    </source>
</evidence>